<proteinExistence type="inferred from homology"/>
<evidence type="ECO:0000313" key="7">
    <source>
        <dbReference type="EMBL" id="CAH0723753.1"/>
    </source>
</evidence>
<dbReference type="InterPro" id="IPR045160">
    <property type="entry name" value="ATG16"/>
</dbReference>
<dbReference type="SMART" id="SM00320">
    <property type="entry name" value="WD40"/>
    <property type="match status" value="2"/>
</dbReference>
<evidence type="ECO:0000256" key="2">
    <source>
        <dbReference type="ARBA" id="ARBA00022574"/>
    </source>
</evidence>
<evidence type="ECO:0000256" key="3">
    <source>
        <dbReference type="ARBA" id="ARBA00022737"/>
    </source>
</evidence>
<dbReference type="GO" id="GO:0000045">
    <property type="term" value="P:autophagosome assembly"/>
    <property type="evidence" value="ECO:0007669"/>
    <property type="project" value="InterPro"/>
</dbReference>
<feature type="coiled-coil region" evidence="4">
    <location>
        <begin position="132"/>
        <end position="194"/>
    </location>
</feature>
<dbReference type="Pfam" id="PF00400">
    <property type="entry name" value="WD40"/>
    <property type="match status" value="2"/>
</dbReference>
<dbReference type="Proteomes" id="UP000838878">
    <property type="component" value="Chromosome 4"/>
</dbReference>
<keyword evidence="4" id="KW-0175">Coiled coil</keyword>
<dbReference type="InterPro" id="IPR036322">
    <property type="entry name" value="WD40_repeat_dom_sf"/>
</dbReference>
<dbReference type="OrthoDB" id="6262491at2759"/>
<evidence type="ECO:0000313" key="8">
    <source>
        <dbReference type="Proteomes" id="UP000838878"/>
    </source>
</evidence>
<dbReference type="InterPro" id="IPR019775">
    <property type="entry name" value="WD40_repeat_CS"/>
</dbReference>
<dbReference type="CDD" id="cd22887">
    <property type="entry name" value="Atg16_CCD"/>
    <property type="match status" value="1"/>
</dbReference>
<accession>A0A8J9UPD2</accession>
<evidence type="ECO:0000256" key="4">
    <source>
        <dbReference type="SAM" id="Coils"/>
    </source>
</evidence>
<evidence type="ECO:0000256" key="1">
    <source>
        <dbReference type="ARBA" id="ARBA00009271"/>
    </source>
</evidence>
<dbReference type="GO" id="GO:0034274">
    <property type="term" value="C:Atg12-Atg5-Atg16 complex"/>
    <property type="evidence" value="ECO:0007669"/>
    <property type="project" value="TreeGrafter"/>
</dbReference>
<dbReference type="EMBL" id="OV170224">
    <property type="protein sequence ID" value="CAH0723753.1"/>
    <property type="molecule type" value="Genomic_DNA"/>
</dbReference>
<dbReference type="Pfam" id="PF08614">
    <property type="entry name" value="ATG16"/>
    <property type="match status" value="1"/>
</dbReference>
<reference evidence="7" key="1">
    <citation type="submission" date="2021-12" db="EMBL/GenBank/DDBJ databases">
        <authorList>
            <person name="Martin H S."/>
        </authorList>
    </citation>
    <scope>NUCLEOTIDE SEQUENCE</scope>
</reference>
<evidence type="ECO:0000259" key="6">
    <source>
        <dbReference type="Pfam" id="PF08614"/>
    </source>
</evidence>
<dbReference type="GO" id="GO:0000421">
    <property type="term" value="C:autophagosome membrane"/>
    <property type="evidence" value="ECO:0007669"/>
    <property type="project" value="TreeGrafter"/>
</dbReference>
<keyword evidence="3" id="KW-0677">Repeat</keyword>
<dbReference type="PROSITE" id="PS00678">
    <property type="entry name" value="WD_REPEATS_1"/>
    <property type="match status" value="1"/>
</dbReference>
<dbReference type="GO" id="GO:0043495">
    <property type="term" value="F:protein-membrane adaptor activity"/>
    <property type="evidence" value="ECO:0007669"/>
    <property type="project" value="TreeGrafter"/>
</dbReference>
<dbReference type="InterPro" id="IPR013923">
    <property type="entry name" value="Autophagy-rel_prot_16_dom"/>
</dbReference>
<dbReference type="PANTHER" id="PTHR19878:SF8">
    <property type="entry name" value="AUTOPHAGY-RELATED 16, ISOFORM F"/>
    <property type="match status" value="1"/>
</dbReference>
<keyword evidence="2" id="KW-0853">WD repeat</keyword>
<sequence length="345" mass="38995">MEGRDWRNNIISQLQTRNKRETTAFQDIIAFQSRLFDNVSTLRNENLQLTLLNERIRFSNTESVLNSGGGVTNERIQALEQKILSQQEELTSMHRRRSENAQQIINLNSRVHDLEKNLQSKDIIISENTALIASLRAEIQMYDRNMNELQGLNQMLRDEHQALQIAFAAIEDKLRKSQDENRSLVERLIKYKAKDADKMNEENEHFIKKKSDKVRKELEEAAREGGSRNSGGSGSSSDDKIIDSMPYYTTSLPTKVALRFDAHDGEVNAVKWSPTDRLVATGGADRKVKLWDVSKLGTIESKGTLVGSNAGVMSVDFDSTGAYIVGASNDFASRVWTVGDQRLRT</sequence>
<dbReference type="AlphaFoldDB" id="A0A8J9UPD2"/>
<dbReference type="PANTHER" id="PTHR19878">
    <property type="entry name" value="AUTOPHAGY PROTEIN 16-LIKE"/>
    <property type="match status" value="1"/>
</dbReference>
<dbReference type="SUPFAM" id="SSF50978">
    <property type="entry name" value="WD40 repeat-like"/>
    <property type="match status" value="1"/>
</dbReference>
<keyword evidence="8" id="KW-1185">Reference proteome</keyword>
<evidence type="ECO:0000256" key="5">
    <source>
        <dbReference type="SAM" id="MobiDB-lite"/>
    </source>
</evidence>
<feature type="non-terminal residue" evidence="7">
    <location>
        <position position="345"/>
    </location>
</feature>
<dbReference type="InterPro" id="IPR015943">
    <property type="entry name" value="WD40/YVTN_repeat-like_dom_sf"/>
</dbReference>
<gene>
    <name evidence="7" type="ORF">BINO364_LOCUS9538</name>
</gene>
<feature type="compositionally biased region" description="Basic and acidic residues" evidence="5">
    <location>
        <begin position="214"/>
        <end position="226"/>
    </location>
</feature>
<protein>
    <recommendedName>
        <fullName evidence="6">Autophagy-related protein 16 domain-containing protein</fullName>
    </recommendedName>
</protein>
<organism evidence="7 8">
    <name type="scientific">Brenthis ino</name>
    <name type="common">lesser marbled fritillary</name>
    <dbReference type="NCBI Taxonomy" id="405034"/>
    <lineage>
        <taxon>Eukaryota</taxon>
        <taxon>Metazoa</taxon>
        <taxon>Ecdysozoa</taxon>
        <taxon>Arthropoda</taxon>
        <taxon>Hexapoda</taxon>
        <taxon>Insecta</taxon>
        <taxon>Pterygota</taxon>
        <taxon>Neoptera</taxon>
        <taxon>Endopterygota</taxon>
        <taxon>Lepidoptera</taxon>
        <taxon>Glossata</taxon>
        <taxon>Ditrysia</taxon>
        <taxon>Papilionoidea</taxon>
        <taxon>Nymphalidae</taxon>
        <taxon>Heliconiinae</taxon>
        <taxon>Argynnini</taxon>
        <taxon>Brenthis</taxon>
    </lineage>
</organism>
<feature type="domain" description="Autophagy-related protein 16" evidence="6">
    <location>
        <begin position="10"/>
        <end position="200"/>
    </location>
</feature>
<dbReference type="InterPro" id="IPR001680">
    <property type="entry name" value="WD40_rpt"/>
</dbReference>
<dbReference type="Gene3D" id="2.130.10.10">
    <property type="entry name" value="YVTN repeat-like/Quinoprotein amine dehydrogenase"/>
    <property type="match status" value="1"/>
</dbReference>
<comment type="similarity">
    <text evidence="1">Belongs to the WD repeat ATG16 family.</text>
</comment>
<name>A0A8J9UPD2_9NEOP</name>
<feature type="region of interest" description="Disordered" evidence="5">
    <location>
        <begin position="200"/>
        <end position="240"/>
    </location>
</feature>
<dbReference type="GO" id="GO:0034045">
    <property type="term" value="C:phagophore assembly site membrane"/>
    <property type="evidence" value="ECO:0007669"/>
    <property type="project" value="TreeGrafter"/>
</dbReference>